<organism evidence="1 2">
    <name type="scientific">Paractinoplanes atraurantiacus</name>
    <dbReference type="NCBI Taxonomy" id="1036182"/>
    <lineage>
        <taxon>Bacteria</taxon>
        <taxon>Bacillati</taxon>
        <taxon>Actinomycetota</taxon>
        <taxon>Actinomycetes</taxon>
        <taxon>Micromonosporales</taxon>
        <taxon>Micromonosporaceae</taxon>
        <taxon>Paractinoplanes</taxon>
    </lineage>
</organism>
<name>A0A285GWY1_9ACTN</name>
<evidence type="ECO:0000313" key="2">
    <source>
        <dbReference type="Proteomes" id="UP000219612"/>
    </source>
</evidence>
<keyword evidence="2" id="KW-1185">Reference proteome</keyword>
<reference evidence="1 2" key="1">
    <citation type="submission" date="2017-09" db="EMBL/GenBank/DDBJ databases">
        <authorList>
            <person name="Ehlers B."/>
            <person name="Leendertz F.H."/>
        </authorList>
    </citation>
    <scope>NUCLEOTIDE SEQUENCE [LARGE SCALE GENOMIC DNA]</scope>
    <source>
        <strain evidence="1 2">CGMCC 4.6857</strain>
    </source>
</reference>
<dbReference type="EMBL" id="OBDY01000003">
    <property type="protein sequence ID" value="SNY27985.1"/>
    <property type="molecule type" value="Genomic_DNA"/>
</dbReference>
<proteinExistence type="predicted"/>
<accession>A0A285GWY1</accession>
<gene>
    <name evidence="1" type="ORF">SAMN05421748_1032</name>
</gene>
<sequence length="51" mass="5223">MGVALAVAPSLIVGFLAGLITLRAKNRWCGECGVTLRCPACAEGASWTSSN</sequence>
<dbReference type="Proteomes" id="UP000219612">
    <property type="component" value="Unassembled WGS sequence"/>
</dbReference>
<protein>
    <submittedName>
        <fullName evidence="1">Uncharacterized protein</fullName>
    </submittedName>
</protein>
<evidence type="ECO:0000313" key="1">
    <source>
        <dbReference type="EMBL" id="SNY27985.1"/>
    </source>
</evidence>
<dbReference type="AlphaFoldDB" id="A0A285GWY1"/>